<dbReference type="Proteomes" id="UP000299102">
    <property type="component" value="Unassembled WGS sequence"/>
</dbReference>
<sequence>MLTAASASAVIGVLALLTDKGHRVSSCQRVCSVASHYRSPSGACALRRSAAVRATDRTSKDAYIALLQSVG</sequence>
<keyword evidence="1" id="KW-0732">Signal</keyword>
<feature type="chain" id="PRO_5020028889" description="Secreted protein" evidence="1">
    <location>
        <begin position="16"/>
        <end position="71"/>
    </location>
</feature>
<protein>
    <recommendedName>
        <fullName evidence="4">Secreted protein</fullName>
    </recommendedName>
</protein>
<evidence type="ECO:0000313" key="2">
    <source>
        <dbReference type="EMBL" id="GBP68731.1"/>
    </source>
</evidence>
<proteinExistence type="predicted"/>
<evidence type="ECO:0000313" key="3">
    <source>
        <dbReference type="Proteomes" id="UP000299102"/>
    </source>
</evidence>
<dbReference type="AlphaFoldDB" id="A0A4C1XXN2"/>
<reference evidence="2 3" key="1">
    <citation type="journal article" date="2019" name="Commun. Biol.">
        <title>The bagworm genome reveals a unique fibroin gene that provides high tensile strength.</title>
        <authorList>
            <person name="Kono N."/>
            <person name="Nakamura H."/>
            <person name="Ohtoshi R."/>
            <person name="Tomita M."/>
            <person name="Numata K."/>
            <person name="Arakawa K."/>
        </authorList>
    </citation>
    <scope>NUCLEOTIDE SEQUENCE [LARGE SCALE GENOMIC DNA]</scope>
</reference>
<name>A0A4C1XXN2_EUMVA</name>
<evidence type="ECO:0008006" key="4">
    <source>
        <dbReference type="Google" id="ProtNLM"/>
    </source>
</evidence>
<accession>A0A4C1XXN2</accession>
<gene>
    <name evidence="2" type="ORF">EVAR_99001_1</name>
</gene>
<evidence type="ECO:0000256" key="1">
    <source>
        <dbReference type="SAM" id="SignalP"/>
    </source>
</evidence>
<organism evidence="2 3">
    <name type="scientific">Eumeta variegata</name>
    <name type="common">Bagworm moth</name>
    <name type="synonym">Eumeta japonica</name>
    <dbReference type="NCBI Taxonomy" id="151549"/>
    <lineage>
        <taxon>Eukaryota</taxon>
        <taxon>Metazoa</taxon>
        <taxon>Ecdysozoa</taxon>
        <taxon>Arthropoda</taxon>
        <taxon>Hexapoda</taxon>
        <taxon>Insecta</taxon>
        <taxon>Pterygota</taxon>
        <taxon>Neoptera</taxon>
        <taxon>Endopterygota</taxon>
        <taxon>Lepidoptera</taxon>
        <taxon>Glossata</taxon>
        <taxon>Ditrysia</taxon>
        <taxon>Tineoidea</taxon>
        <taxon>Psychidae</taxon>
        <taxon>Oiketicinae</taxon>
        <taxon>Eumeta</taxon>
    </lineage>
</organism>
<dbReference type="EMBL" id="BGZK01001022">
    <property type="protein sequence ID" value="GBP68731.1"/>
    <property type="molecule type" value="Genomic_DNA"/>
</dbReference>
<comment type="caution">
    <text evidence="2">The sequence shown here is derived from an EMBL/GenBank/DDBJ whole genome shotgun (WGS) entry which is preliminary data.</text>
</comment>
<keyword evidence="3" id="KW-1185">Reference proteome</keyword>
<feature type="signal peptide" evidence="1">
    <location>
        <begin position="1"/>
        <end position="15"/>
    </location>
</feature>